<proteinExistence type="predicted"/>
<keyword evidence="3" id="KW-1133">Transmembrane helix</keyword>
<name>A0AAD4QET9_9AGAM</name>
<reference evidence="5" key="1">
    <citation type="submission" date="2022-01" db="EMBL/GenBank/DDBJ databases">
        <title>Comparative genomics reveals a dynamic genome evolution in the ectomycorrhizal milk-cap (Lactarius) mushrooms.</title>
        <authorList>
            <consortium name="DOE Joint Genome Institute"/>
            <person name="Lebreton A."/>
            <person name="Tang N."/>
            <person name="Kuo A."/>
            <person name="LaButti K."/>
            <person name="Drula E."/>
            <person name="Barry K."/>
            <person name="Clum A."/>
            <person name="Lipzen A."/>
            <person name="Mousain D."/>
            <person name="Ng V."/>
            <person name="Wang R."/>
            <person name="Wang X."/>
            <person name="Dai Y."/>
            <person name="Henrissat B."/>
            <person name="Grigoriev I.V."/>
            <person name="Guerin-Laguette A."/>
            <person name="Yu F."/>
            <person name="Martin F.M."/>
        </authorList>
    </citation>
    <scope>NUCLEOTIDE SEQUENCE</scope>
    <source>
        <strain evidence="5">QP</strain>
    </source>
</reference>
<sequence>MKKNRRRSRKGKGDSFDPQNETLVEHRQLGVWDLYIERDSKLSLFPTLLKIEEYVGMWNDLPYLLRTIRDVGTVAWPLLLLYVAITTTSSLVPALNLWFYGHLLDIVQSAVDNRTVDAHFLIQIAGGRVLCAVADHLLHYAGKRVSTALNGCIKRFYSAHIFHAMARLDVPTWDDPVVSAQIDALVPRGENTVPWVAIMNLVNTGSTLLRMFSQTAVLFGVLREQNDGLLFCLLSFASDAMSFFSFSNGMNVRGAWAATTHDEDFIRMEGLKRLISRSTHRKELVAGGLTEYLTAEYRGLVDRLGDRASDFWSIYTNSFTYDALQPMRLLRLPLGELPQILFTLRAVQQPMSIPVSLASLHLVQRASGSFMGSVRTLLEQTGNMSERLSALRQLYEAGNIANNVADGTTPFPENEQSIRDGIAIEFRNVSFRYPGSEDYALRDISFRVHPGQLCVIIGSNGSGKSTILKLVARIYDPTEGTILIDGHDIKTLRLADVRRALAILFQDYTHFPLSVRENIALGDPSRAHDDAAVEEAARLGGASELIARLPDGFDTYLERPVRDIYSGIPDGTTTLFGRKVDHGRLRGFIDTPTDHGLSGGQMQRLAVARTFMRSSSTERGVGLLLFDEPSASLDPTAEHDLFSRLRELRGSKTMIFSTHRFGNLTRHADLILYMNDSLIVEAGTHEELLKRKGSDYAWLWRMQAQAFL</sequence>
<dbReference type="GO" id="GO:0016887">
    <property type="term" value="F:ATP hydrolysis activity"/>
    <property type="evidence" value="ECO:0007669"/>
    <property type="project" value="InterPro"/>
</dbReference>
<dbReference type="EMBL" id="JAKELL010000018">
    <property type="protein sequence ID" value="KAH8993530.1"/>
    <property type="molecule type" value="Genomic_DNA"/>
</dbReference>
<evidence type="ECO:0000256" key="3">
    <source>
        <dbReference type="SAM" id="Phobius"/>
    </source>
</evidence>
<keyword evidence="2" id="KW-0067">ATP-binding</keyword>
<keyword evidence="1" id="KW-0547">Nucleotide-binding</keyword>
<dbReference type="PROSITE" id="PS00211">
    <property type="entry name" value="ABC_TRANSPORTER_1"/>
    <property type="match status" value="1"/>
</dbReference>
<dbReference type="PANTHER" id="PTHR43394">
    <property type="entry name" value="ATP-DEPENDENT PERMEASE MDL1, MITOCHONDRIAL"/>
    <property type="match status" value="1"/>
</dbReference>
<dbReference type="InterPro" id="IPR027417">
    <property type="entry name" value="P-loop_NTPase"/>
</dbReference>
<dbReference type="GO" id="GO:0005524">
    <property type="term" value="F:ATP binding"/>
    <property type="evidence" value="ECO:0007669"/>
    <property type="project" value="UniProtKB-KW"/>
</dbReference>
<dbReference type="Proteomes" id="UP001201163">
    <property type="component" value="Unassembled WGS sequence"/>
</dbReference>
<organism evidence="5 6">
    <name type="scientific">Lactarius akahatsu</name>
    <dbReference type="NCBI Taxonomy" id="416441"/>
    <lineage>
        <taxon>Eukaryota</taxon>
        <taxon>Fungi</taxon>
        <taxon>Dikarya</taxon>
        <taxon>Basidiomycota</taxon>
        <taxon>Agaricomycotina</taxon>
        <taxon>Agaricomycetes</taxon>
        <taxon>Russulales</taxon>
        <taxon>Russulaceae</taxon>
        <taxon>Lactarius</taxon>
    </lineage>
</organism>
<keyword evidence="6" id="KW-1185">Reference proteome</keyword>
<dbReference type="Pfam" id="PF00005">
    <property type="entry name" value="ABC_tran"/>
    <property type="match status" value="1"/>
</dbReference>
<evidence type="ECO:0000256" key="1">
    <source>
        <dbReference type="ARBA" id="ARBA00022741"/>
    </source>
</evidence>
<dbReference type="InterPro" id="IPR017871">
    <property type="entry name" value="ABC_transporter-like_CS"/>
</dbReference>
<dbReference type="InterPro" id="IPR003593">
    <property type="entry name" value="AAA+_ATPase"/>
</dbReference>
<dbReference type="SUPFAM" id="SSF52540">
    <property type="entry name" value="P-loop containing nucleoside triphosphate hydrolases"/>
    <property type="match status" value="1"/>
</dbReference>
<feature type="transmembrane region" description="Helical" evidence="3">
    <location>
        <begin position="74"/>
        <end position="100"/>
    </location>
</feature>
<keyword evidence="3" id="KW-0812">Transmembrane</keyword>
<protein>
    <submittedName>
        <fullName evidence="5">HlyB/MsbA family ABC transporter</fullName>
    </submittedName>
</protein>
<dbReference type="SMART" id="SM00382">
    <property type="entry name" value="AAA"/>
    <property type="match status" value="1"/>
</dbReference>
<dbReference type="InterPro" id="IPR003439">
    <property type="entry name" value="ABC_transporter-like_ATP-bd"/>
</dbReference>
<evidence type="ECO:0000256" key="2">
    <source>
        <dbReference type="ARBA" id="ARBA00022840"/>
    </source>
</evidence>
<evidence type="ECO:0000313" key="6">
    <source>
        <dbReference type="Proteomes" id="UP001201163"/>
    </source>
</evidence>
<accession>A0AAD4QET9</accession>
<gene>
    <name evidence="5" type="ORF">EDB92DRAFT_1854748</name>
</gene>
<comment type="caution">
    <text evidence="5">The sequence shown here is derived from an EMBL/GenBank/DDBJ whole genome shotgun (WGS) entry which is preliminary data.</text>
</comment>
<evidence type="ECO:0000313" key="5">
    <source>
        <dbReference type="EMBL" id="KAH8993530.1"/>
    </source>
</evidence>
<dbReference type="PROSITE" id="PS50893">
    <property type="entry name" value="ABC_TRANSPORTER_2"/>
    <property type="match status" value="1"/>
</dbReference>
<dbReference type="GO" id="GO:0015421">
    <property type="term" value="F:ABC-type oligopeptide transporter activity"/>
    <property type="evidence" value="ECO:0007669"/>
    <property type="project" value="TreeGrafter"/>
</dbReference>
<dbReference type="AlphaFoldDB" id="A0AAD4QET9"/>
<keyword evidence="3" id="KW-0472">Membrane</keyword>
<dbReference type="InterPro" id="IPR039421">
    <property type="entry name" value="Type_1_exporter"/>
</dbReference>
<dbReference type="Gene3D" id="3.40.50.300">
    <property type="entry name" value="P-loop containing nucleotide triphosphate hydrolases"/>
    <property type="match status" value="1"/>
</dbReference>
<evidence type="ECO:0000259" key="4">
    <source>
        <dbReference type="PROSITE" id="PS50893"/>
    </source>
</evidence>
<dbReference type="PANTHER" id="PTHR43394:SF1">
    <property type="entry name" value="ATP-BINDING CASSETTE SUB-FAMILY B MEMBER 10, MITOCHONDRIAL"/>
    <property type="match status" value="1"/>
</dbReference>
<feature type="domain" description="ABC transporter" evidence="4">
    <location>
        <begin position="424"/>
        <end position="701"/>
    </location>
</feature>